<dbReference type="GO" id="GO:0043235">
    <property type="term" value="C:receptor complex"/>
    <property type="evidence" value="ECO:0007669"/>
    <property type="project" value="TreeGrafter"/>
</dbReference>
<protein>
    <submittedName>
        <fullName evidence="4">Protein kinase domain-containing protein</fullName>
    </submittedName>
</protein>
<sequence length="451" mass="51514">MNLTIFADIPKSCYFTIFDENGTYLNITDEFINNHQISFNSIEFVIDFVSYNDSAEWTGFLVVIKGHRISPPNDTIIHVVHKPGGLKEWLIIGLSSVGLIVAIVAVGLITRYQLKKRYKKFDQLCNVLKDMRMSPEEIVEMKEKSDELLILPNKIHINFDYSFGEGSSSTVYKGHLMGTAPLHLIEKSIVTQRFMDCDVAVKVTTHFGSDEVKRLFKEIDAMKKIGYHENVMCMLGWASPGDTPCLVYDIAEMSVLSFVSDFREKPNDQVPCKKFLSILWQVTRGMQYIASKGIIHRSLSARKILLFGPAVAKISYFTNCCFCSCENFTVKDSTVQKLSAKSMALESLTEKIFSEKSDIWAFGILAYEMFTFGKAPYEALNDDEILEFLSQGNRLERPSNVNDQLYEVMMDCWNADPDSRPTFKVLEKTFFEIVEIKNELYGYVQTNIYNI</sequence>
<feature type="transmembrane region" description="Helical" evidence="1">
    <location>
        <begin position="89"/>
        <end position="110"/>
    </location>
</feature>
<dbReference type="InterPro" id="IPR050122">
    <property type="entry name" value="RTK"/>
</dbReference>
<reference evidence="4" key="1">
    <citation type="submission" date="2022-11" db="UniProtKB">
        <authorList>
            <consortium name="WormBaseParasite"/>
        </authorList>
    </citation>
    <scope>IDENTIFICATION</scope>
</reference>
<dbReference type="PROSITE" id="PS50011">
    <property type="entry name" value="PROTEIN_KINASE_DOM"/>
    <property type="match status" value="1"/>
</dbReference>
<dbReference type="Gene3D" id="3.30.200.20">
    <property type="entry name" value="Phosphorylase Kinase, domain 1"/>
    <property type="match status" value="1"/>
</dbReference>
<dbReference type="SUPFAM" id="SSF56112">
    <property type="entry name" value="Protein kinase-like (PK-like)"/>
    <property type="match status" value="1"/>
</dbReference>
<evidence type="ECO:0000313" key="3">
    <source>
        <dbReference type="Proteomes" id="UP000887540"/>
    </source>
</evidence>
<keyword evidence="1" id="KW-0472">Membrane</keyword>
<dbReference type="AlphaFoldDB" id="A0A914CWP4"/>
<feature type="domain" description="Protein kinase" evidence="2">
    <location>
        <begin position="157"/>
        <end position="431"/>
    </location>
</feature>
<dbReference type="GO" id="GO:0005524">
    <property type="term" value="F:ATP binding"/>
    <property type="evidence" value="ECO:0007669"/>
    <property type="project" value="InterPro"/>
</dbReference>
<proteinExistence type="predicted"/>
<dbReference type="Proteomes" id="UP000887540">
    <property type="component" value="Unplaced"/>
</dbReference>
<dbReference type="Gene3D" id="1.10.510.10">
    <property type="entry name" value="Transferase(Phosphotransferase) domain 1"/>
    <property type="match status" value="1"/>
</dbReference>
<evidence type="ECO:0000256" key="1">
    <source>
        <dbReference type="SAM" id="Phobius"/>
    </source>
</evidence>
<organism evidence="3 4">
    <name type="scientific">Acrobeloides nanus</name>
    <dbReference type="NCBI Taxonomy" id="290746"/>
    <lineage>
        <taxon>Eukaryota</taxon>
        <taxon>Metazoa</taxon>
        <taxon>Ecdysozoa</taxon>
        <taxon>Nematoda</taxon>
        <taxon>Chromadorea</taxon>
        <taxon>Rhabditida</taxon>
        <taxon>Tylenchina</taxon>
        <taxon>Cephalobomorpha</taxon>
        <taxon>Cephaloboidea</taxon>
        <taxon>Cephalobidae</taxon>
        <taxon>Acrobeloides</taxon>
    </lineage>
</organism>
<name>A0A914CWP4_9BILA</name>
<dbReference type="GO" id="GO:0007169">
    <property type="term" value="P:cell surface receptor protein tyrosine kinase signaling pathway"/>
    <property type="evidence" value="ECO:0007669"/>
    <property type="project" value="TreeGrafter"/>
</dbReference>
<keyword evidence="3" id="KW-1185">Reference proteome</keyword>
<dbReference type="Pfam" id="PF07714">
    <property type="entry name" value="PK_Tyr_Ser-Thr"/>
    <property type="match status" value="1"/>
</dbReference>
<dbReference type="PANTHER" id="PTHR24416">
    <property type="entry name" value="TYROSINE-PROTEIN KINASE RECEPTOR"/>
    <property type="match status" value="1"/>
</dbReference>
<keyword evidence="1" id="KW-1133">Transmembrane helix</keyword>
<dbReference type="GO" id="GO:0004714">
    <property type="term" value="F:transmembrane receptor protein tyrosine kinase activity"/>
    <property type="evidence" value="ECO:0007669"/>
    <property type="project" value="TreeGrafter"/>
</dbReference>
<dbReference type="GO" id="GO:0005886">
    <property type="term" value="C:plasma membrane"/>
    <property type="evidence" value="ECO:0007669"/>
    <property type="project" value="TreeGrafter"/>
</dbReference>
<accession>A0A914CWP4</accession>
<evidence type="ECO:0000259" key="2">
    <source>
        <dbReference type="PROSITE" id="PS50011"/>
    </source>
</evidence>
<dbReference type="InterPro" id="IPR000719">
    <property type="entry name" value="Prot_kinase_dom"/>
</dbReference>
<keyword evidence="1" id="KW-0812">Transmembrane</keyword>
<dbReference type="InterPro" id="IPR011009">
    <property type="entry name" value="Kinase-like_dom_sf"/>
</dbReference>
<dbReference type="InterPro" id="IPR001245">
    <property type="entry name" value="Ser-Thr/Tyr_kinase_cat_dom"/>
</dbReference>
<dbReference type="PRINTS" id="PR00109">
    <property type="entry name" value="TYRKINASE"/>
</dbReference>
<dbReference type="WBParaSite" id="ACRNAN_scaffold15011.g21482.t1">
    <property type="protein sequence ID" value="ACRNAN_scaffold15011.g21482.t1"/>
    <property type="gene ID" value="ACRNAN_scaffold15011.g21482"/>
</dbReference>
<dbReference type="PANTHER" id="PTHR24416:SF548">
    <property type="entry name" value="PROTEIN KINASE DOMAIN-CONTAINING PROTEIN"/>
    <property type="match status" value="1"/>
</dbReference>
<evidence type="ECO:0000313" key="4">
    <source>
        <dbReference type="WBParaSite" id="ACRNAN_scaffold15011.g21482.t1"/>
    </source>
</evidence>